<dbReference type="GO" id="GO:0046081">
    <property type="term" value="P:dUTP catabolic process"/>
    <property type="evidence" value="ECO:0007669"/>
    <property type="project" value="TreeGrafter"/>
</dbReference>
<evidence type="ECO:0000256" key="3">
    <source>
        <dbReference type="ARBA" id="ARBA00066372"/>
    </source>
</evidence>
<dbReference type="Pfam" id="PF03819">
    <property type="entry name" value="MazG"/>
    <property type="match status" value="2"/>
</dbReference>
<name>A0A3N9TIP7_9VIBR</name>
<proteinExistence type="inferred from homology"/>
<dbReference type="CDD" id="cd11529">
    <property type="entry name" value="NTP-PPase_MazG_Cterm"/>
    <property type="match status" value="1"/>
</dbReference>
<feature type="domain" description="NTP pyrophosphohydrolase MazG-like" evidence="5">
    <location>
        <begin position="170"/>
        <end position="230"/>
    </location>
</feature>
<dbReference type="NCBIfam" id="NF007113">
    <property type="entry name" value="PRK09562.1"/>
    <property type="match status" value="1"/>
</dbReference>
<reference evidence="6 7" key="1">
    <citation type="submission" date="2018-11" db="EMBL/GenBank/DDBJ databases">
        <title>Vibrio LJC006 sp. nov., isolated from seawater during the bloom of the enteromorpha.</title>
        <authorList>
            <person name="Liang J."/>
        </authorList>
    </citation>
    <scope>NUCLEOTIDE SEQUENCE [LARGE SCALE GENOMIC DNA]</scope>
    <source>
        <strain evidence="6 7">LJC006</strain>
    </source>
</reference>
<dbReference type="NCBIfam" id="TIGR00444">
    <property type="entry name" value="mazG"/>
    <property type="match status" value="1"/>
</dbReference>
<dbReference type="Gene3D" id="1.10.287.1080">
    <property type="entry name" value="MazG-like"/>
    <property type="match status" value="2"/>
</dbReference>
<dbReference type="GO" id="GO:0046076">
    <property type="term" value="P:dTTP catabolic process"/>
    <property type="evidence" value="ECO:0007669"/>
    <property type="project" value="TreeGrafter"/>
</dbReference>
<dbReference type="RefSeq" id="WP_124935903.1">
    <property type="nucleotide sequence ID" value="NZ_RJVQ01000002.1"/>
</dbReference>
<dbReference type="GO" id="GO:0006950">
    <property type="term" value="P:response to stress"/>
    <property type="evidence" value="ECO:0007669"/>
    <property type="project" value="UniProtKB-ARBA"/>
</dbReference>
<evidence type="ECO:0000256" key="4">
    <source>
        <dbReference type="ARBA" id="ARBA00074799"/>
    </source>
</evidence>
<dbReference type="PANTHER" id="PTHR30522:SF0">
    <property type="entry name" value="NUCLEOSIDE TRIPHOSPHATE PYROPHOSPHOHYDROLASE"/>
    <property type="match status" value="1"/>
</dbReference>
<comment type="catalytic activity">
    <reaction evidence="1">
        <text>ATP + H2O = AMP + diphosphate + H(+)</text>
        <dbReference type="Rhea" id="RHEA:14245"/>
        <dbReference type="ChEBI" id="CHEBI:15377"/>
        <dbReference type="ChEBI" id="CHEBI:15378"/>
        <dbReference type="ChEBI" id="CHEBI:30616"/>
        <dbReference type="ChEBI" id="CHEBI:33019"/>
        <dbReference type="ChEBI" id="CHEBI:456215"/>
        <dbReference type="EC" id="3.6.1.8"/>
    </reaction>
</comment>
<evidence type="ECO:0000256" key="2">
    <source>
        <dbReference type="ARBA" id="ARBA00061115"/>
    </source>
</evidence>
<dbReference type="GO" id="GO:0046052">
    <property type="term" value="P:UTP catabolic process"/>
    <property type="evidence" value="ECO:0007669"/>
    <property type="project" value="TreeGrafter"/>
</dbReference>
<dbReference type="FunFam" id="1.10.287.1080:FF:000003">
    <property type="entry name" value="Nucleoside triphosphate pyrophosphohydrolase"/>
    <property type="match status" value="1"/>
</dbReference>
<dbReference type="EC" id="3.6.1.8" evidence="3"/>
<evidence type="ECO:0000313" key="6">
    <source>
        <dbReference type="EMBL" id="RQW63783.1"/>
    </source>
</evidence>
<organism evidence="6 7">
    <name type="scientific">Vibrio viridaestus</name>
    <dbReference type="NCBI Taxonomy" id="2487322"/>
    <lineage>
        <taxon>Bacteria</taxon>
        <taxon>Pseudomonadati</taxon>
        <taxon>Pseudomonadota</taxon>
        <taxon>Gammaproteobacteria</taxon>
        <taxon>Vibrionales</taxon>
        <taxon>Vibrionaceae</taxon>
        <taxon>Vibrio</taxon>
    </lineage>
</organism>
<dbReference type="FunFam" id="1.10.287.1080:FF:000001">
    <property type="entry name" value="Nucleoside triphosphate pyrophosphohydrolase"/>
    <property type="match status" value="1"/>
</dbReference>
<dbReference type="InterPro" id="IPR048011">
    <property type="entry name" value="NTP-PPase_MazG-like_C"/>
</dbReference>
<feature type="domain" description="NTP pyrophosphohydrolase MazG-like" evidence="5">
    <location>
        <begin position="28"/>
        <end position="101"/>
    </location>
</feature>
<comment type="caution">
    <text evidence="6">The sequence shown here is derived from an EMBL/GenBank/DDBJ whole genome shotgun (WGS) entry which is preliminary data.</text>
</comment>
<comment type="similarity">
    <text evidence="2">Belongs to the nucleoside triphosphate pyrophosphohydrolase family.</text>
</comment>
<dbReference type="EMBL" id="RJVQ01000002">
    <property type="protein sequence ID" value="RQW63783.1"/>
    <property type="molecule type" value="Genomic_DNA"/>
</dbReference>
<sequence length="269" mass="31099">MASPIEELQTIMEKLRDPETGCPWDKKQSFDTIVPCTIEETYEVVDAINNRDWANLREELGDFVFQAIFYCQLAKEQSLFDFDDVISELNEKLVRRHPHVFGEEQFANDDEIRANWDRIKQQEKASKSQPEDNSILDSIPQSLPGLSKATKIQKKCAKFGFDWQSLGPVVAKVHEEIDEVMEEAVQVSIDQEKLEEEVGDLLFAVVNLSRHLKCDPEVALQKANLKFTRRFKGIESIVYQQGKNLDDFSLEQLDAFWEQVKVLEKQKSK</sequence>
<protein>
    <recommendedName>
        <fullName evidence="4">Nucleoside triphosphate pyrophosphohydrolase</fullName>
        <ecNumber evidence="3">3.6.1.8</ecNumber>
    </recommendedName>
</protein>
<dbReference type="SUPFAM" id="SSF101386">
    <property type="entry name" value="all-alpha NTP pyrophosphatases"/>
    <property type="match status" value="2"/>
</dbReference>
<gene>
    <name evidence="6" type="ORF">EES38_04025</name>
</gene>
<dbReference type="InterPro" id="IPR011551">
    <property type="entry name" value="NTP_PyrPHydrolase_MazG"/>
</dbReference>
<evidence type="ECO:0000313" key="7">
    <source>
        <dbReference type="Proteomes" id="UP000281112"/>
    </source>
</evidence>
<keyword evidence="7" id="KW-1185">Reference proteome</keyword>
<evidence type="ECO:0000256" key="1">
    <source>
        <dbReference type="ARBA" id="ARBA00052141"/>
    </source>
</evidence>
<dbReference type="GO" id="GO:0046047">
    <property type="term" value="P:TTP catabolic process"/>
    <property type="evidence" value="ECO:0007669"/>
    <property type="project" value="TreeGrafter"/>
</dbReference>
<dbReference type="OrthoDB" id="9808939at2"/>
<evidence type="ECO:0000259" key="5">
    <source>
        <dbReference type="Pfam" id="PF03819"/>
    </source>
</evidence>
<dbReference type="CDD" id="cd11528">
    <property type="entry name" value="NTP-PPase_MazG_Nterm"/>
    <property type="match status" value="1"/>
</dbReference>
<dbReference type="AlphaFoldDB" id="A0A3N9TIP7"/>
<dbReference type="Proteomes" id="UP000281112">
    <property type="component" value="Unassembled WGS sequence"/>
</dbReference>
<dbReference type="GO" id="GO:0046061">
    <property type="term" value="P:dATP catabolic process"/>
    <property type="evidence" value="ECO:0007669"/>
    <property type="project" value="TreeGrafter"/>
</dbReference>
<dbReference type="PANTHER" id="PTHR30522">
    <property type="entry name" value="NUCLEOSIDE TRIPHOSPHATE PYROPHOSPHOHYDROLASE"/>
    <property type="match status" value="1"/>
</dbReference>
<keyword evidence="6" id="KW-0378">Hydrolase</keyword>
<dbReference type="InterPro" id="IPR048015">
    <property type="entry name" value="NTP-PPase_MazG-like_N"/>
</dbReference>
<accession>A0A3N9TIP7</accession>
<dbReference type="GO" id="GO:0047693">
    <property type="term" value="F:ATP diphosphatase activity"/>
    <property type="evidence" value="ECO:0007669"/>
    <property type="project" value="UniProtKB-EC"/>
</dbReference>
<dbReference type="InterPro" id="IPR004518">
    <property type="entry name" value="MazG-like_dom"/>
</dbReference>
<dbReference type="GO" id="GO:0006203">
    <property type="term" value="P:dGTP catabolic process"/>
    <property type="evidence" value="ECO:0007669"/>
    <property type="project" value="TreeGrafter"/>
</dbReference>